<gene>
    <name evidence="1" type="ORF">TUBRATIS_27390</name>
</gene>
<dbReference type="Proteomes" id="UP000282876">
    <property type="component" value="Unassembled WGS sequence"/>
</dbReference>
<evidence type="ECO:0000313" key="2">
    <source>
        <dbReference type="Proteomes" id="UP000282876"/>
    </source>
</evidence>
<comment type="caution">
    <text evidence="1">The sequence shown here is derived from an EMBL/GenBank/DDBJ whole genome shotgun (WGS) entry which is preliminary data.</text>
</comment>
<proteinExistence type="predicted"/>
<protein>
    <submittedName>
        <fullName evidence="1">Uncharacterized protein</fullName>
    </submittedName>
</protein>
<dbReference type="SUPFAM" id="SSF144217">
    <property type="entry name" value="CSL zinc finger"/>
    <property type="match status" value="1"/>
</dbReference>
<dbReference type="InterPro" id="IPR036671">
    <property type="entry name" value="DPH_MB_sf"/>
</dbReference>
<feature type="non-terminal residue" evidence="1">
    <location>
        <position position="1"/>
    </location>
</feature>
<evidence type="ECO:0000313" key="1">
    <source>
        <dbReference type="EMBL" id="RVD90829.1"/>
    </source>
</evidence>
<dbReference type="EMBL" id="RCSS01000760">
    <property type="protein sequence ID" value="RVD90829.1"/>
    <property type="molecule type" value="Genomic_DNA"/>
</dbReference>
<dbReference type="VEuPathDB" id="MicrosporidiaDB:TUBRATIS_27390"/>
<name>A0A437AID9_9MICR</name>
<sequence>VYHTPDFSCKVLDLYQIFFYYKKLVICIFVHCKVPNLEKEKTFIFFGYGHTPEKETYHGKVFHSEKMIIFKKIEKIYNLFQYFDEIKKNYHIALLENRDNHNALQELREVYNKLENFINNGFLYGCYSFEEYLDGINCRCGSKFEGSNEIIECDSCSYYIILNYN</sequence>
<keyword evidence="2" id="KW-1185">Reference proteome</keyword>
<accession>A0A437AID9</accession>
<organism evidence="1 2">
    <name type="scientific">Tubulinosema ratisbonensis</name>
    <dbReference type="NCBI Taxonomy" id="291195"/>
    <lineage>
        <taxon>Eukaryota</taxon>
        <taxon>Fungi</taxon>
        <taxon>Fungi incertae sedis</taxon>
        <taxon>Microsporidia</taxon>
        <taxon>Tubulinosematoidea</taxon>
        <taxon>Tubulinosematidae</taxon>
        <taxon>Tubulinosema</taxon>
    </lineage>
</organism>
<dbReference type="AlphaFoldDB" id="A0A437AID9"/>
<reference evidence="1 2" key="1">
    <citation type="submission" date="2018-10" db="EMBL/GenBank/DDBJ databases">
        <title>Draft genome sequence of the microsporidian Tubulinosema ratisbonensis.</title>
        <authorList>
            <person name="Polonais V."/>
            <person name="Peyretaillade E."/>
            <person name="Niehus S."/>
            <person name="Wawrzyniak I."/>
            <person name="Franchet A."/>
            <person name="Gaspin C."/>
            <person name="Reichstadt M."/>
            <person name="Belser C."/>
            <person name="Labadie K."/>
            <person name="Delbac F."/>
            <person name="Ferrandon D."/>
        </authorList>
    </citation>
    <scope>NUCLEOTIDE SEQUENCE [LARGE SCALE GENOMIC DNA]</scope>
    <source>
        <strain evidence="1 2">Franzen</strain>
    </source>
</reference>